<protein>
    <submittedName>
        <fullName evidence="6">GH92 family glycosyl hydrolase</fullName>
        <ecNumber evidence="6">3.2.1.-</ecNumber>
    </submittedName>
</protein>
<evidence type="ECO:0000313" key="7">
    <source>
        <dbReference type="Proteomes" id="UP001589688"/>
    </source>
</evidence>
<comment type="cofactor">
    <cofactor evidence="1">
        <name>Ca(2+)</name>
        <dbReference type="ChEBI" id="CHEBI:29108"/>
    </cofactor>
</comment>
<evidence type="ECO:0000259" key="5">
    <source>
        <dbReference type="PROSITE" id="PS51704"/>
    </source>
</evidence>
<dbReference type="InterPro" id="IPR008928">
    <property type="entry name" value="6-hairpin_glycosidase_sf"/>
</dbReference>
<dbReference type="SUPFAM" id="SSF51695">
    <property type="entry name" value="PLC-like phosphodiesterases"/>
    <property type="match status" value="1"/>
</dbReference>
<comment type="caution">
    <text evidence="6">The sequence shown here is derived from an EMBL/GenBank/DDBJ whole genome shotgun (WGS) entry which is preliminary data.</text>
</comment>
<keyword evidence="6" id="KW-0326">Glycosidase</keyword>
<dbReference type="Pfam" id="PF03009">
    <property type="entry name" value="GDPD"/>
    <property type="match status" value="1"/>
</dbReference>
<dbReference type="InterPro" id="IPR041371">
    <property type="entry name" value="GH92_N"/>
</dbReference>
<dbReference type="Proteomes" id="UP001589688">
    <property type="component" value="Unassembled WGS sequence"/>
</dbReference>
<dbReference type="Gene3D" id="3.20.20.190">
    <property type="entry name" value="Phosphatidylinositol (PI) phosphodiesterase"/>
    <property type="match status" value="1"/>
</dbReference>
<feature type="domain" description="GP-PDE" evidence="5">
    <location>
        <begin position="29"/>
        <end position="259"/>
    </location>
</feature>
<dbReference type="InterPro" id="IPR014718">
    <property type="entry name" value="GH-type_carb-bd"/>
</dbReference>
<accession>A0ABV5ZKZ2</accession>
<dbReference type="PANTHER" id="PTHR12143:SF43">
    <property type="entry name" value="PUTATIVE-RELATED"/>
    <property type="match status" value="1"/>
</dbReference>
<dbReference type="PROSITE" id="PS51704">
    <property type="entry name" value="GP_PDE"/>
    <property type="match status" value="1"/>
</dbReference>
<dbReference type="EC" id="3.2.1.-" evidence="6"/>
<evidence type="ECO:0000256" key="2">
    <source>
        <dbReference type="ARBA" id="ARBA00011245"/>
    </source>
</evidence>
<reference evidence="6 7" key="1">
    <citation type="submission" date="2024-09" db="EMBL/GenBank/DDBJ databases">
        <authorList>
            <person name="Sun Q."/>
            <person name="Mori K."/>
        </authorList>
    </citation>
    <scope>NUCLEOTIDE SEQUENCE [LARGE SCALE GENOMIC DNA]</scope>
    <source>
        <strain evidence="6 7">ATCC 51272</strain>
    </source>
</reference>
<dbReference type="Pfam" id="PF17678">
    <property type="entry name" value="Glyco_hydro_92N"/>
    <property type="match status" value="1"/>
</dbReference>
<dbReference type="InterPro" id="IPR012939">
    <property type="entry name" value="Glyco_hydro_92"/>
</dbReference>
<sequence>MLRIYLQMVRPIFFLYVTLVSLGVSAQRMEVVVHRGANALAPENTIASADSALKYGADWIEVDVRPSRDGVLFNLHDETLDRTTNGHGPIARMTAAAVRRLDAGSWFSPACRGMRVPTIAQMLDHLRGRARVFFDVKRGTPIPRLVALVRAQGYADSSFFWFADERMLHEFVRLAPEMKVKVNANDVARVKYWQARCRPSYVETAPQNITQELLDYCHGQGIRVMAACQEDDVSQFRQVIGSGADLVNLDRPEVFARLLSEAESCAGHVDPLIGSEGEGRVFVGPCMPFGMAKPGPDAVSMPNAGWAPMPEAVKGFSQTHVSGTGGGQKYGNILIQPIRQTDRPAMKELLLSDGRRAPVPVYASRRQHERVALACYDCTYENGIRTEVTAADRCALYRFHRADGLLVDAASFLGMDTIPDKREAQQYVDSRIELRGDRDICGSTTIRGGWNNGGPYTVYFWLQSDTPLMPELPVGTDPALPADTAVRNRSFYALVRWTAAVANVKVGISYVSIDQARRNIVSRSFDEQLAETRRTWAGMLARIPYQGTRKEMRMFYTALYHTLLMPTDKTNENPRWEGGPYFDDYYALWDTYRTSFPLLMDYYPERAAPMVQALLEIYKHDGYLPDARSGDCNGRTQGGSNAEVVLADAYARGLKGIDYGLALEAMVKDAEVLPADDEKEGRGGLAEYNRLGYIPYGTPRAGTRTVEYSYDDWCIALLASGLGREDLHAKYMARSRNWRNLWRADYEWQGMRGFIMPRDARGRWLDSVPWGRSQLFHPHIPYRPDTNAAPWNLPWWNTFFYEALSAEYSLCVPHDVPGLASLCGGDSAFRRRLDTFFDRGHYNVGNEPSFLTPYLYHYIGRPDLSARRVTQIVNHHFSDRPDGLPGNDDSGAMSSWLVWAMLGKYPASPQPVPVGGGERRGAHYLTIPPVRIQEDAAWNDTSSSPAKPNPKRKASPEQGLAAAAGEVFFTLNRQFRTWPLDARWQGDTLRLTCNGCLYRMLRREVEQGSGFCWDSAYRPGKRYDCRGTFLMVSRRARRNLLRTRKMVYDGITWREQGRTDSLIHLRADVDGTEMWIARRGPLPWVVRMASNPLGIDWRLNRIPPTPRTPTDGLR</sequence>
<dbReference type="EMBL" id="JBHLZF010000002">
    <property type="protein sequence ID" value="MFB9898019.1"/>
    <property type="molecule type" value="Genomic_DNA"/>
</dbReference>
<dbReference type="InterPro" id="IPR017946">
    <property type="entry name" value="PLC-like_Pdiesterase_TIM-brl"/>
</dbReference>
<dbReference type="Gene3D" id="1.20.1050.60">
    <property type="entry name" value="alpha-1,2-mannosidase"/>
    <property type="match status" value="1"/>
</dbReference>
<dbReference type="SUPFAM" id="SSF48208">
    <property type="entry name" value="Six-hairpin glycosidases"/>
    <property type="match status" value="1"/>
</dbReference>
<evidence type="ECO:0000256" key="3">
    <source>
        <dbReference type="ARBA" id="ARBA00022837"/>
    </source>
</evidence>
<dbReference type="Gene3D" id="1.20.1610.10">
    <property type="entry name" value="alpha-1,2-mannosidases domains"/>
    <property type="match status" value="1"/>
</dbReference>
<keyword evidence="6" id="KW-0378">Hydrolase</keyword>
<dbReference type="CDD" id="cd08566">
    <property type="entry name" value="GDPD_AtGDE_like"/>
    <property type="match status" value="1"/>
</dbReference>
<dbReference type="GO" id="GO:0016798">
    <property type="term" value="F:hydrolase activity, acting on glycosyl bonds"/>
    <property type="evidence" value="ECO:0007669"/>
    <property type="project" value="UniProtKB-KW"/>
</dbReference>
<evidence type="ECO:0000256" key="1">
    <source>
        <dbReference type="ARBA" id="ARBA00001913"/>
    </source>
</evidence>
<feature type="region of interest" description="Disordered" evidence="4">
    <location>
        <begin position="936"/>
        <end position="958"/>
    </location>
</feature>
<keyword evidence="7" id="KW-1185">Reference proteome</keyword>
<dbReference type="RefSeq" id="WP_027952195.1">
    <property type="nucleotide sequence ID" value="NZ_JADU01000012.1"/>
</dbReference>
<dbReference type="Pfam" id="PF07971">
    <property type="entry name" value="Glyco_hydro_92"/>
    <property type="match status" value="1"/>
</dbReference>
<proteinExistence type="predicted"/>
<dbReference type="InterPro" id="IPR050883">
    <property type="entry name" value="PNGase"/>
</dbReference>
<dbReference type="InterPro" id="IPR005887">
    <property type="entry name" value="GH92_a_mannosidase_put"/>
</dbReference>
<evidence type="ECO:0000256" key="4">
    <source>
        <dbReference type="SAM" id="MobiDB-lite"/>
    </source>
</evidence>
<dbReference type="PANTHER" id="PTHR12143">
    <property type="entry name" value="PEPTIDE N-GLYCANASE PNGASE -RELATED"/>
    <property type="match status" value="1"/>
</dbReference>
<dbReference type="Gene3D" id="3.30.2080.10">
    <property type="entry name" value="GH92 mannosidase domain"/>
    <property type="match status" value="1"/>
</dbReference>
<keyword evidence="3" id="KW-0106">Calcium</keyword>
<organism evidence="6 7">
    <name type="scientific">Hallella seregens ATCC 51272</name>
    <dbReference type="NCBI Taxonomy" id="1336250"/>
    <lineage>
        <taxon>Bacteria</taxon>
        <taxon>Pseudomonadati</taxon>
        <taxon>Bacteroidota</taxon>
        <taxon>Bacteroidia</taxon>
        <taxon>Bacteroidales</taxon>
        <taxon>Prevotellaceae</taxon>
        <taxon>Hallella</taxon>
    </lineage>
</organism>
<dbReference type="InterPro" id="IPR030395">
    <property type="entry name" value="GP_PDE_dom"/>
</dbReference>
<evidence type="ECO:0000313" key="6">
    <source>
        <dbReference type="EMBL" id="MFB9898019.1"/>
    </source>
</evidence>
<gene>
    <name evidence="6" type="ORF">ACFFK8_09520</name>
</gene>
<name>A0ABV5ZKZ2_9BACT</name>
<comment type="subunit">
    <text evidence="2">Monomer.</text>
</comment>
<dbReference type="Gene3D" id="2.70.98.10">
    <property type="match status" value="1"/>
</dbReference>
<dbReference type="NCBIfam" id="TIGR01180">
    <property type="entry name" value="aman2_put"/>
    <property type="match status" value="1"/>
</dbReference>